<evidence type="ECO:0000256" key="7">
    <source>
        <dbReference type="ARBA" id="ARBA00022840"/>
    </source>
</evidence>
<sequence length="397" mass="42470">MSTEGLSIGIAVGGAKTAERTSGRHGARWEVLTRRATWAPLALDAAAILLAALDVWLVIPEKAEPYSIYLSAFACLALAARRWLPFAVVLGTVPGFLTGWSQLAAMIALGMLATRRQTHWQVWVGAALVWACRFIQWPLSDFAQLSWREHVLDAIYGVLVAGMPIAIGLLIGARAQLAQKLVELAASRDREQQLRDDAVRAEERARLAREMHDVVSHDITLIAMQAGVLAAAGDPANAQQTAQVIRQLSTRTLEELRSLVGVLRSGAPDDGPHPGIGELDQLVRGCEVPVQLTVDSVPDQLPAKVSAAAYRTVQECLTNVRKHAPGARAKIVILGDGDRLNIEVSNDGPSRPATPLPSGGHGLTGLAERARLLGGSFETAPTSDGGFRVRATYPVKS</sequence>
<keyword evidence="7" id="KW-0067">ATP-binding</keyword>
<organism evidence="13 14">
    <name type="scientific">Amycolatopsis sacchari</name>
    <dbReference type="NCBI Taxonomy" id="115433"/>
    <lineage>
        <taxon>Bacteria</taxon>
        <taxon>Bacillati</taxon>
        <taxon>Actinomycetota</taxon>
        <taxon>Actinomycetes</taxon>
        <taxon>Pseudonocardiales</taxon>
        <taxon>Pseudonocardiaceae</taxon>
        <taxon>Amycolatopsis</taxon>
    </lineage>
</organism>
<feature type="coiled-coil region" evidence="9">
    <location>
        <begin position="184"/>
        <end position="211"/>
    </location>
</feature>
<dbReference type="Pfam" id="PF02518">
    <property type="entry name" value="HATPase_c"/>
    <property type="match status" value="1"/>
</dbReference>
<keyword evidence="6 13" id="KW-0418">Kinase</keyword>
<keyword evidence="3" id="KW-0597">Phosphoprotein</keyword>
<dbReference type="InterPro" id="IPR003594">
    <property type="entry name" value="HATPase_dom"/>
</dbReference>
<keyword evidence="10" id="KW-0472">Membrane</keyword>
<dbReference type="GO" id="GO:0000155">
    <property type="term" value="F:phosphorelay sensor kinase activity"/>
    <property type="evidence" value="ECO:0007669"/>
    <property type="project" value="InterPro"/>
</dbReference>
<dbReference type="GO" id="GO:0046983">
    <property type="term" value="F:protein dimerization activity"/>
    <property type="evidence" value="ECO:0007669"/>
    <property type="project" value="InterPro"/>
</dbReference>
<keyword evidence="10" id="KW-0812">Transmembrane</keyword>
<dbReference type="InterPro" id="IPR036890">
    <property type="entry name" value="HATPase_C_sf"/>
</dbReference>
<keyword evidence="14" id="KW-1185">Reference proteome</keyword>
<protein>
    <recommendedName>
        <fullName evidence="2">histidine kinase</fullName>
        <ecNumber evidence="2">2.7.13.3</ecNumber>
    </recommendedName>
</protein>
<evidence type="ECO:0000256" key="8">
    <source>
        <dbReference type="ARBA" id="ARBA00023012"/>
    </source>
</evidence>
<reference evidence="13 14" key="1">
    <citation type="submission" date="2016-10" db="EMBL/GenBank/DDBJ databases">
        <authorList>
            <person name="de Groot N.N."/>
        </authorList>
    </citation>
    <scope>NUCLEOTIDE SEQUENCE [LARGE SCALE GENOMIC DNA]</scope>
    <source>
        <strain evidence="13 14">DSM 44468</strain>
    </source>
</reference>
<keyword evidence="10" id="KW-1133">Transmembrane helix</keyword>
<dbReference type="InterPro" id="IPR050482">
    <property type="entry name" value="Sensor_HK_TwoCompSys"/>
</dbReference>
<evidence type="ECO:0000256" key="5">
    <source>
        <dbReference type="ARBA" id="ARBA00022741"/>
    </source>
</evidence>
<dbReference type="AlphaFoldDB" id="A0A1I3TA23"/>
<proteinExistence type="predicted"/>
<evidence type="ECO:0000259" key="11">
    <source>
        <dbReference type="Pfam" id="PF02518"/>
    </source>
</evidence>
<dbReference type="SUPFAM" id="SSF55874">
    <property type="entry name" value="ATPase domain of HSP90 chaperone/DNA topoisomerase II/histidine kinase"/>
    <property type="match status" value="1"/>
</dbReference>
<keyword evidence="8" id="KW-0902">Two-component regulatory system</keyword>
<dbReference type="STRING" id="115433.SAMN05421835_107195"/>
<dbReference type="GO" id="GO:0016020">
    <property type="term" value="C:membrane"/>
    <property type="evidence" value="ECO:0007669"/>
    <property type="project" value="InterPro"/>
</dbReference>
<evidence type="ECO:0000313" key="14">
    <source>
        <dbReference type="Proteomes" id="UP000199025"/>
    </source>
</evidence>
<dbReference type="PANTHER" id="PTHR24421:SF10">
    <property type="entry name" value="NITRATE_NITRITE SENSOR PROTEIN NARQ"/>
    <property type="match status" value="1"/>
</dbReference>
<dbReference type="Gene3D" id="3.30.565.10">
    <property type="entry name" value="Histidine kinase-like ATPase, C-terminal domain"/>
    <property type="match status" value="1"/>
</dbReference>
<dbReference type="CDD" id="cd16917">
    <property type="entry name" value="HATPase_UhpB-NarQ-NarX-like"/>
    <property type="match status" value="1"/>
</dbReference>
<name>A0A1I3TA23_9PSEU</name>
<feature type="transmembrane region" description="Helical" evidence="10">
    <location>
        <begin position="120"/>
        <end position="139"/>
    </location>
</feature>
<accession>A0A1I3TA23</accession>
<dbReference type="InterPro" id="IPR011712">
    <property type="entry name" value="Sig_transdc_His_kin_sub3_dim/P"/>
</dbReference>
<keyword evidence="4" id="KW-0808">Transferase</keyword>
<feature type="transmembrane region" description="Helical" evidence="10">
    <location>
        <begin position="154"/>
        <end position="173"/>
    </location>
</feature>
<gene>
    <name evidence="13" type="ORF">SAMN05421835_107195</name>
</gene>
<dbReference type="RefSeq" id="WP_091507498.1">
    <property type="nucleotide sequence ID" value="NZ_FORP01000007.1"/>
</dbReference>
<evidence type="ECO:0000256" key="6">
    <source>
        <dbReference type="ARBA" id="ARBA00022777"/>
    </source>
</evidence>
<dbReference type="Gene3D" id="1.20.5.1930">
    <property type="match status" value="1"/>
</dbReference>
<keyword evidence="9" id="KW-0175">Coiled coil</keyword>
<dbReference type="Pfam" id="PF07730">
    <property type="entry name" value="HisKA_3"/>
    <property type="match status" value="1"/>
</dbReference>
<evidence type="ECO:0000259" key="12">
    <source>
        <dbReference type="Pfam" id="PF07730"/>
    </source>
</evidence>
<evidence type="ECO:0000256" key="9">
    <source>
        <dbReference type="SAM" id="Coils"/>
    </source>
</evidence>
<evidence type="ECO:0000256" key="10">
    <source>
        <dbReference type="SAM" id="Phobius"/>
    </source>
</evidence>
<evidence type="ECO:0000256" key="1">
    <source>
        <dbReference type="ARBA" id="ARBA00000085"/>
    </source>
</evidence>
<dbReference type="PANTHER" id="PTHR24421">
    <property type="entry name" value="NITRATE/NITRITE SENSOR PROTEIN NARX-RELATED"/>
    <property type="match status" value="1"/>
</dbReference>
<feature type="domain" description="Histidine kinase/HSP90-like ATPase" evidence="11">
    <location>
        <begin position="308"/>
        <end position="396"/>
    </location>
</feature>
<evidence type="ECO:0000256" key="3">
    <source>
        <dbReference type="ARBA" id="ARBA00022553"/>
    </source>
</evidence>
<dbReference type="Proteomes" id="UP000199025">
    <property type="component" value="Unassembled WGS sequence"/>
</dbReference>
<dbReference type="EC" id="2.7.13.3" evidence="2"/>
<dbReference type="OrthoDB" id="227596at2"/>
<evidence type="ECO:0000256" key="4">
    <source>
        <dbReference type="ARBA" id="ARBA00022679"/>
    </source>
</evidence>
<dbReference type="GO" id="GO:0005524">
    <property type="term" value="F:ATP binding"/>
    <property type="evidence" value="ECO:0007669"/>
    <property type="project" value="UniProtKB-KW"/>
</dbReference>
<feature type="transmembrane region" description="Helical" evidence="10">
    <location>
        <begin position="38"/>
        <end position="59"/>
    </location>
</feature>
<dbReference type="EMBL" id="FORP01000007">
    <property type="protein sequence ID" value="SFJ67352.1"/>
    <property type="molecule type" value="Genomic_DNA"/>
</dbReference>
<evidence type="ECO:0000256" key="2">
    <source>
        <dbReference type="ARBA" id="ARBA00012438"/>
    </source>
</evidence>
<feature type="domain" description="Signal transduction histidine kinase subgroup 3 dimerisation and phosphoacceptor" evidence="12">
    <location>
        <begin position="203"/>
        <end position="266"/>
    </location>
</feature>
<evidence type="ECO:0000313" key="13">
    <source>
        <dbReference type="EMBL" id="SFJ67352.1"/>
    </source>
</evidence>
<keyword evidence="5" id="KW-0547">Nucleotide-binding</keyword>
<comment type="catalytic activity">
    <reaction evidence="1">
        <text>ATP + protein L-histidine = ADP + protein N-phospho-L-histidine.</text>
        <dbReference type="EC" id="2.7.13.3"/>
    </reaction>
</comment>